<dbReference type="Proteomes" id="UP000050297">
    <property type="component" value="Unassembled WGS sequence"/>
</dbReference>
<accession>A0A0P9I0H1</accession>
<feature type="coiled-coil region" evidence="1">
    <location>
        <begin position="544"/>
        <end position="571"/>
    </location>
</feature>
<keyword evidence="1" id="KW-0175">Coiled coil</keyword>
<evidence type="ECO:0000313" key="4">
    <source>
        <dbReference type="Proteomes" id="UP000050297"/>
    </source>
</evidence>
<reference evidence="3 4" key="1">
    <citation type="submission" date="2015-09" db="EMBL/GenBank/DDBJ databases">
        <title>Genome announcement of multiple Pseudomonas syringae strains.</title>
        <authorList>
            <person name="Thakur S."/>
            <person name="Wang P.W."/>
            <person name="Gong Y."/>
            <person name="Weir B.S."/>
            <person name="Guttman D.S."/>
        </authorList>
    </citation>
    <scope>NUCLEOTIDE SEQUENCE [LARGE SCALE GENOMIC DNA]</scope>
    <source>
        <strain evidence="3 4">ICMP2802</strain>
    </source>
</reference>
<gene>
    <name evidence="3" type="ORF">ALO91_103184</name>
</gene>
<dbReference type="EMBL" id="LJPM01000030">
    <property type="protein sequence ID" value="KPW27002.1"/>
    <property type="molecule type" value="Genomic_DNA"/>
</dbReference>
<dbReference type="AlphaFoldDB" id="A0A0P9I0H1"/>
<proteinExistence type="predicted"/>
<keyword evidence="2" id="KW-1133">Transmembrane helix</keyword>
<keyword evidence="2" id="KW-0812">Transmembrane</keyword>
<feature type="transmembrane region" description="Helical" evidence="2">
    <location>
        <begin position="678"/>
        <end position="699"/>
    </location>
</feature>
<evidence type="ECO:0000313" key="3">
    <source>
        <dbReference type="EMBL" id="KPW27002.1"/>
    </source>
</evidence>
<name>A0A0P9I0H1_PSESX</name>
<organism evidence="3 4">
    <name type="scientific">Pseudomonas syringae pv. aceris</name>
    <dbReference type="NCBI Taxonomy" id="199198"/>
    <lineage>
        <taxon>Bacteria</taxon>
        <taxon>Pseudomonadati</taxon>
        <taxon>Pseudomonadota</taxon>
        <taxon>Gammaproteobacteria</taxon>
        <taxon>Pseudomonadales</taxon>
        <taxon>Pseudomonadaceae</taxon>
        <taxon>Pseudomonas</taxon>
        <taxon>Pseudomonas syringae</taxon>
    </lineage>
</organism>
<sequence>MGIAVFKEGLQMKVDHDRPLLAYAYLAQTGEQNDILSGLVPIVSPIAQESAGKPFNAVELCEKLENLYGIEIHPWVTEELVPNLVKAGILIPSDVTTGVVRHFYASAERFESISSVETDVRTLVSEFISYCGPLIPTEEMLDDVELEKFFLNQLVSLDFHSALLKPGVPIKVMPEGRGVLSLKREKVEEQSALTAETRRTDRLKLLCAAFIVKLKDDSSKLLGCLVKIASGAIVAEYILNLREPNSTTSLTGMKLYLDGPLVMSYLDLSEPQACIYITLLLERLAAKGAILCIFKHHLEEIADNLRAALATSNQGNGHRATYRRLRQAGFKAYVESVLSNLEMSVRRKKITVVSAPDGPEIYFSKNQQSELSAKLGGSIHARERDAAAIAAVVRLRQGNVSAKGDFHQAQHVFITDNASVARRAALFLREDKIYSDRDVPAAVTDRHLAGLMLVLFGAQASTQLAHQKLIANCASALEPSQELLSSIMTFLSGLDENRAEHFRAIMTTQRSAQYMTRFMLEQGMTLDKVDDAEQVLEYLENKWKDELKAENQQETERVKAEYEDALKLERELSVTAALEKAQVSELLEAHQLESAAKIESNESEILELKKALGEIHQDKIDADQKDLEIAKKSVETKLREAAVKNNALLAVWVRIVACLTMILAGVVTYLAFSPDSPTMKVLIVTLAMVAAIASSTWTGNRVERWKIAKTKREFFDAVNNDYFIQRNIERLKIDYERGQVSIVTPQQNALSLHAEI</sequence>
<protein>
    <submittedName>
        <fullName evidence="3">Uncharacterized protein</fullName>
    </submittedName>
</protein>
<evidence type="ECO:0000256" key="2">
    <source>
        <dbReference type="SAM" id="Phobius"/>
    </source>
</evidence>
<feature type="transmembrane region" description="Helical" evidence="2">
    <location>
        <begin position="647"/>
        <end position="672"/>
    </location>
</feature>
<evidence type="ECO:0000256" key="1">
    <source>
        <dbReference type="SAM" id="Coils"/>
    </source>
</evidence>
<comment type="caution">
    <text evidence="3">The sequence shown here is derived from an EMBL/GenBank/DDBJ whole genome shotgun (WGS) entry which is preliminary data.</text>
</comment>
<dbReference type="PATRIC" id="fig|199198.5.peg.5831"/>
<keyword evidence="2" id="KW-0472">Membrane</keyword>
<dbReference type="RefSeq" id="WP_144433941.1">
    <property type="nucleotide sequence ID" value="NZ_LGAR01000186.1"/>
</dbReference>